<dbReference type="PANTHER" id="PTHR43808">
    <property type="entry name" value="ACETYLORNITHINE DEACETYLASE"/>
    <property type="match status" value="1"/>
</dbReference>
<proteinExistence type="predicted"/>
<dbReference type="Proteomes" id="UP000266906">
    <property type="component" value="Unassembled WGS sequence"/>
</dbReference>
<dbReference type="Pfam" id="PF01546">
    <property type="entry name" value="Peptidase_M20"/>
    <property type="match status" value="1"/>
</dbReference>
<dbReference type="EMBL" id="RKQG01000001">
    <property type="protein sequence ID" value="RPE35729.1"/>
    <property type="molecule type" value="Genomic_DNA"/>
</dbReference>
<organism evidence="1 2">
    <name type="scientific">Kitasatospora cineracea</name>
    <dbReference type="NCBI Taxonomy" id="88074"/>
    <lineage>
        <taxon>Bacteria</taxon>
        <taxon>Bacillati</taxon>
        <taxon>Actinomycetota</taxon>
        <taxon>Actinomycetes</taxon>
        <taxon>Kitasatosporales</taxon>
        <taxon>Streptomycetaceae</taxon>
        <taxon>Kitasatospora</taxon>
    </lineage>
</organism>
<accession>A0A3N4RXM3</accession>
<gene>
    <name evidence="1" type="ORF">EDD38_4083</name>
</gene>
<sequence length="463" mass="48393">MPGEALASGAGTVGCAQLPDEAEAAAGLPASELMVVELSQDERELLLELLRLPTAGPLETGPGAPLPLLPEALDVYARAAAGCGLVELYRGAPGRDELAGEGVPLTVRQAVDEVPGFLECQPSLVLRLGPELPRAATVMFNVHLDTVAGPEPVGFDGRRFTGRGAIDAKGPAVALLAGIRAAVAAEPRVGREVGVLVQAVSGEEGGAMGVFGTRPLVGAGYVGALNVFCEPTGLRYLPRATAAATARLRVRGEDAIDDCPDAGHNATVLLGFLAQYLARELGRRPGPRDPVCVAGLGTGPLHNRVYGSGELLLNLPYRDAGSGHRAVAAVEAAVRSGLDAFRREFAELPEFARTAADCARITRLDWPKRGLPVLDNRHPEFEDLLSRRAGIPRMPDAEPAFTCDAIWTADLPDDAFTVVLGPGDLGANRAHAAGEFAEAAQLDAFASAVARLLVAFARHRHRS</sequence>
<dbReference type="Gene3D" id="3.40.630.10">
    <property type="entry name" value="Zn peptidases"/>
    <property type="match status" value="1"/>
</dbReference>
<dbReference type="PANTHER" id="PTHR43808:SF28">
    <property type="entry name" value="[LYSW]-LYSINE_[LYSW]-ORNITHINE HYDROLASE"/>
    <property type="match status" value="1"/>
</dbReference>
<evidence type="ECO:0000313" key="2">
    <source>
        <dbReference type="Proteomes" id="UP000266906"/>
    </source>
</evidence>
<dbReference type="SUPFAM" id="SSF53187">
    <property type="entry name" value="Zn-dependent exopeptidases"/>
    <property type="match status" value="1"/>
</dbReference>
<reference evidence="1 2" key="1">
    <citation type="submission" date="2018-11" db="EMBL/GenBank/DDBJ databases">
        <title>Sequencing the genomes of 1000 actinobacteria strains.</title>
        <authorList>
            <person name="Klenk H.-P."/>
        </authorList>
    </citation>
    <scope>NUCLEOTIDE SEQUENCE [LARGE SCALE GENOMIC DNA]</scope>
    <source>
        <strain evidence="1 2">DSM 44781</strain>
    </source>
</reference>
<dbReference type="Gene3D" id="3.30.70.360">
    <property type="match status" value="1"/>
</dbReference>
<protein>
    <submittedName>
        <fullName evidence="1">Acetylornithine deacetylase/succinyl-diaminopimelate desuccinylase-like protein</fullName>
    </submittedName>
</protein>
<dbReference type="AlphaFoldDB" id="A0A3N4RXM3"/>
<name>A0A3N4RXM3_9ACTN</name>
<dbReference type="InterPro" id="IPR002933">
    <property type="entry name" value="Peptidase_M20"/>
</dbReference>
<keyword evidence="2" id="KW-1185">Reference proteome</keyword>
<comment type="caution">
    <text evidence="1">The sequence shown here is derived from an EMBL/GenBank/DDBJ whole genome shotgun (WGS) entry which is preliminary data.</text>
</comment>
<dbReference type="GO" id="GO:0016787">
    <property type="term" value="F:hydrolase activity"/>
    <property type="evidence" value="ECO:0007669"/>
    <property type="project" value="InterPro"/>
</dbReference>
<dbReference type="InterPro" id="IPR050072">
    <property type="entry name" value="Peptidase_M20A"/>
</dbReference>
<dbReference type="RefSeq" id="WP_425269891.1">
    <property type="nucleotide sequence ID" value="NZ_RKQG01000001.1"/>
</dbReference>
<evidence type="ECO:0000313" key="1">
    <source>
        <dbReference type="EMBL" id="RPE35729.1"/>
    </source>
</evidence>